<proteinExistence type="predicted"/>
<name>A0A963Z761_9PROT</name>
<evidence type="ECO:0000313" key="1">
    <source>
        <dbReference type="EMBL" id="MCB8883828.1"/>
    </source>
</evidence>
<dbReference type="Proteomes" id="UP000721844">
    <property type="component" value="Unassembled WGS sequence"/>
</dbReference>
<sequence>MESEVASPHRRSRAAFDQMLACEKIWSVSSTQLIDSVRARTTAAYVSGRRAIGFSHGADPLVSTSEAPMALPAQGGKSTAYFYPGFVLVAANNGSDFALVDLAELQLSVTTAKFNETEAAPRDTAVIGKTWAKSNKDGSRDRRFKDNREIPVAVYGDLKMSTEGGLNEAFMTSRVEPCLAFGAAIQELQKLLRAGRSGHRIANQRTISPRY</sequence>
<dbReference type="AlphaFoldDB" id="A0A963Z761"/>
<organism evidence="1 2">
    <name type="scientific">Acidisoma cellulosilyticum</name>
    <dbReference type="NCBI Taxonomy" id="2802395"/>
    <lineage>
        <taxon>Bacteria</taxon>
        <taxon>Pseudomonadati</taxon>
        <taxon>Pseudomonadota</taxon>
        <taxon>Alphaproteobacteria</taxon>
        <taxon>Acetobacterales</taxon>
        <taxon>Acidocellaceae</taxon>
        <taxon>Acidisoma</taxon>
    </lineage>
</organism>
<dbReference type="EMBL" id="JAESVA010000017">
    <property type="protein sequence ID" value="MCB8883828.1"/>
    <property type="molecule type" value="Genomic_DNA"/>
</dbReference>
<accession>A0A963Z761</accession>
<dbReference type="RefSeq" id="WP_227310571.1">
    <property type="nucleotide sequence ID" value="NZ_JAESVA010000017.1"/>
</dbReference>
<reference evidence="1 2" key="1">
    <citation type="journal article" date="2021" name="Microorganisms">
        <title>Acidisoma silvae sp. nov. and Acidisomacellulosilytica sp. nov., Two Acidophilic Bacteria Isolated from Decaying Wood, Hydrolyzing Cellulose and Producing Poly-3-hydroxybutyrate.</title>
        <authorList>
            <person name="Mieszkin S."/>
            <person name="Pouder E."/>
            <person name="Uroz S."/>
            <person name="Simon-Colin C."/>
            <person name="Alain K."/>
        </authorList>
    </citation>
    <scope>NUCLEOTIDE SEQUENCE [LARGE SCALE GENOMIC DNA]</scope>
    <source>
        <strain evidence="1 2">HW T5.17</strain>
    </source>
</reference>
<keyword evidence="2" id="KW-1185">Reference proteome</keyword>
<gene>
    <name evidence="1" type="ORF">ACELLULO517_26515</name>
</gene>
<protein>
    <submittedName>
        <fullName evidence="1">Uncharacterized protein</fullName>
    </submittedName>
</protein>
<comment type="caution">
    <text evidence="1">The sequence shown here is derived from an EMBL/GenBank/DDBJ whole genome shotgun (WGS) entry which is preliminary data.</text>
</comment>
<evidence type="ECO:0000313" key="2">
    <source>
        <dbReference type="Proteomes" id="UP000721844"/>
    </source>
</evidence>